<dbReference type="InterPro" id="IPR014710">
    <property type="entry name" value="RmlC-like_jellyroll"/>
</dbReference>
<dbReference type="GO" id="GO:0003700">
    <property type="term" value="F:DNA-binding transcription factor activity"/>
    <property type="evidence" value="ECO:0007669"/>
    <property type="project" value="InterPro"/>
</dbReference>
<keyword evidence="5" id="KW-0804">Transcription</keyword>
<dbReference type="InterPro" id="IPR009057">
    <property type="entry name" value="Homeodomain-like_sf"/>
</dbReference>
<dbReference type="GO" id="GO:0043565">
    <property type="term" value="F:sequence-specific DNA binding"/>
    <property type="evidence" value="ECO:0007669"/>
    <property type="project" value="InterPro"/>
</dbReference>
<keyword evidence="6" id="KW-0684">Rhamnose metabolism</keyword>
<dbReference type="InterPro" id="IPR047220">
    <property type="entry name" value="RhaR_RhaS-like_N"/>
</dbReference>
<reference evidence="8" key="1">
    <citation type="submission" date="2021-01" db="EMBL/GenBank/DDBJ databases">
        <title>Modified the classification status of verrucomicrobia.</title>
        <authorList>
            <person name="Feng X."/>
        </authorList>
    </citation>
    <scope>NUCLEOTIDE SEQUENCE</scope>
    <source>
        <strain evidence="8">KCTC 13126</strain>
    </source>
</reference>
<name>A0A934VPX5_9BACT</name>
<dbReference type="InterPro" id="IPR037923">
    <property type="entry name" value="HTH-like"/>
</dbReference>
<dbReference type="RefSeq" id="WP_200355944.1">
    <property type="nucleotide sequence ID" value="NZ_JAENIL010000021.1"/>
</dbReference>
<gene>
    <name evidence="8" type="ORF">JIN87_12715</name>
</gene>
<evidence type="ECO:0000313" key="9">
    <source>
        <dbReference type="Proteomes" id="UP000617628"/>
    </source>
</evidence>
<sequence length="309" mass="35658">MSTKKPEIKGNQGIVAEGANYFDNPQHPLTVRRIKAGDEQAITHEHDLTSVKHSHDFCELALITRGSAMHWLEGAEFPVTTGDVFVLQGQQSHYYYELEKLEMINIMFDPQLLNLPETRLRKIPGYRALFLLEPLFRKQHRFTSHLHLNRRYLAHSERIATDLEKEVNQKEEGYEAAMFGKFVELVVYLSRLYQESDSTNAEALLRVAKVIGSIEDDFAKPWKIEDFAAMAHMSRANFMRVFRTATGETPINYLLNRRIHKSMTLLTNTKLPVSDIAFEVGFNDSNYFTRQFKSLQGMSPLTYRKTHAA</sequence>
<keyword evidence="9" id="KW-1185">Reference proteome</keyword>
<dbReference type="CDD" id="cd06977">
    <property type="entry name" value="cupin_RhaR_RhaS-like_N"/>
    <property type="match status" value="1"/>
</dbReference>
<evidence type="ECO:0000259" key="7">
    <source>
        <dbReference type="PROSITE" id="PS01124"/>
    </source>
</evidence>
<keyword evidence="4" id="KW-0238">DNA-binding</keyword>
<evidence type="ECO:0000256" key="2">
    <source>
        <dbReference type="ARBA" id="ARBA00022737"/>
    </source>
</evidence>
<evidence type="ECO:0000313" key="8">
    <source>
        <dbReference type="EMBL" id="MBK1877732.1"/>
    </source>
</evidence>
<evidence type="ECO:0000256" key="1">
    <source>
        <dbReference type="ARBA" id="ARBA00022490"/>
    </source>
</evidence>
<dbReference type="EMBL" id="JAENIL010000021">
    <property type="protein sequence ID" value="MBK1877732.1"/>
    <property type="molecule type" value="Genomic_DNA"/>
</dbReference>
<accession>A0A934VPX5</accession>
<evidence type="ECO:0000256" key="6">
    <source>
        <dbReference type="ARBA" id="ARBA00023308"/>
    </source>
</evidence>
<dbReference type="PROSITE" id="PS01124">
    <property type="entry name" value="HTH_ARAC_FAMILY_2"/>
    <property type="match status" value="1"/>
</dbReference>
<dbReference type="InterPro" id="IPR018062">
    <property type="entry name" value="HTH_AraC-typ_CS"/>
</dbReference>
<dbReference type="PANTHER" id="PTHR43280">
    <property type="entry name" value="ARAC-FAMILY TRANSCRIPTIONAL REGULATOR"/>
    <property type="match status" value="1"/>
</dbReference>
<keyword evidence="3" id="KW-0805">Transcription regulation</keyword>
<evidence type="ECO:0000256" key="5">
    <source>
        <dbReference type="ARBA" id="ARBA00023163"/>
    </source>
</evidence>
<dbReference type="InterPro" id="IPR020449">
    <property type="entry name" value="Tscrpt_reg_AraC-type_HTH"/>
</dbReference>
<dbReference type="PROSITE" id="PS00041">
    <property type="entry name" value="HTH_ARAC_FAMILY_1"/>
    <property type="match status" value="1"/>
</dbReference>
<dbReference type="SMART" id="SM00342">
    <property type="entry name" value="HTH_ARAC"/>
    <property type="match status" value="1"/>
</dbReference>
<dbReference type="Pfam" id="PF02311">
    <property type="entry name" value="AraC_binding"/>
    <property type="match status" value="1"/>
</dbReference>
<comment type="caution">
    <text evidence="8">The sequence shown here is derived from an EMBL/GenBank/DDBJ whole genome shotgun (WGS) entry which is preliminary data.</text>
</comment>
<dbReference type="Gene3D" id="1.10.10.60">
    <property type="entry name" value="Homeodomain-like"/>
    <property type="match status" value="2"/>
</dbReference>
<organism evidence="8 9">
    <name type="scientific">Pelagicoccus mobilis</name>
    <dbReference type="NCBI Taxonomy" id="415221"/>
    <lineage>
        <taxon>Bacteria</taxon>
        <taxon>Pseudomonadati</taxon>
        <taxon>Verrucomicrobiota</taxon>
        <taxon>Opitutia</taxon>
        <taxon>Puniceicoccales</taxon>
        <taxon>Pelagicoccaceae</taxon>
        <taxon>Pelagicoccus</taxon>
    </lineage>
</organism>
<protein>
    <submittedName>
        <fullName evidence="8">AraC family transcriptional regulator</fullName>
    </submittedName>
</protein>
<dbReference type="PRINTS" id="PR00032">
    <property type="entry name" value="HTHARAC"/>
</dbReference>
<dbReference type="SUPFAM" id="SSF46689">
    <property type="entry name" value="Homeodomain-like"/>
    <property type="match status" value="2"/>
</dbReference>
<dbReference type="PANTHER" id="PTHR43280:SF28">
    <property type="entry name" value="HTH-TYPE TRANSCRIPTIONAL ACTIVATOR RHAS"/>
    <property type="match status" value="1"/>
</dbReference>
<keyword evidence="2" id="KW-0677">Repeat</keyword>
<dbReference type="Gene3D" id="2.60.120.10">
    <property type="entry name" value="Jelly Rolls"/>
    <property type="match status" value="1"/>
</dbReference>
<evidence type="ECO:0000256" key="4">
    <source>
        <dbReference type="ARBA" id="ARBA00023125"/>
    </source>
</evidence>
<dbReference type="Pfam" id="PF12833">
    <property type="entry name" value="HTH_18"/>
    <property type="match status" value="1"/>
</dbReference>
<dbReference type="Proteomes" id="UP000617628">
    <property type="component" value="Unassembled WGS sequence"/>
</dbReference>
<dbReference type="AlphaFoldDB" id="A0A934VPX5"/>
<proteinExistence type="predicted"/>
<dbReference type="InterPro" id="IPR003313">
    <property type="entry name" value="AraC-bd"/>
</dbReference>
<keyword evidence="1" id="KW-0963">Cytoplasm</keyword>
<dbReference type="SUPFAM" id="SSF51215">
    <property type="entry name" value="Regulatory protein AraC"/>
    <property type="match status" value="1"/>
</dbReference>
<evidence type="ECO:0000256" key="3">
    <source>
        <dbReference type="ARBA" id="ARBA00023015"/>
    </source>
</evidence>
<feature type="domain" description="HTH araC/xylS-type" evidence="7">
    <location>
        <begin position="208"/>
        <end position="306"/>
    </location>
</feature>
<dbReference type="InterPro" id="IPR018060">
    <property type="entry name" value="HTH_AraC"/>
</dbReference>